<evidence type="ECO:0000259" key="1">
    <source>
        <dbReference type="Pfam" id="PF21018"/>
    </source>
</evidence>
<dbReference type="GeneID" id="6082704"/>
<accession>B0DSY4</accession>
<gene>
    <name evidence="2" type="ORF">LACBIDRAFT_309731</name>
</gene>
<name>B0DSY4_LACBS</name>
<dbReference type="Pfam" id="PF21018">
    <property type="entry name" value="BipA_C"/>
    <property type="match status" value="1"/>
</dbReference>
<dbReference type="RefSeq" id="XP_001887074.1">
    <property type="nucleotide sequence ID" value="XM_001887039.1"/>
</dbReference>
<dbReference type="AlphaFoldDB" id="B0DSY4"/>
<dbReference type="InParanoid" id="B0DSY4"/>
<dbReference type="EMBL" id="DS547131">
    <property type="protein sequence ID" value="EDR02397.1"/>
    <property type="molecule type" value="Genomic_DNA"/>
</dbReference>
<sequence>MAAAQSFGYAMAPLQARGMLFIHLRTQNRMVISEFAKLHGLYLNFCFKKQFTNIRAALGG</sequence>
<proteinExistence type="predicted"/>
<evidence type="ECO:0000313" key="2">
    <source>
        <dbReference type="EMBL" id="EDR02397.1"/>
    </source>
</evidence>
<dbReference type="InterPro" id="IPR048876">
    <property type="entry name" value="BipA_C"/>
</dbReference>
<dbReference type="Proteomes" id="UP000001194">
    <property type="component" value="Unassembled WGS sequence"/>
</dbReference>
<dbReference type="Gene3D" id="2.40.50.250">
    <property type="entry name" value="bipa protein"/>
    <property type="match status" value="1"/>
</dbReference>
<dbReference type="InterPro" id="IPR042116">
    <property type="entry name" value="TypA/BipA_C"/>
</dbReference>
<dbReference type="OrthoDB" id="2961365at2759"/>
<reference evidence="2 3" key="1">
    <citation type="journal article" date="2008" name="Nature">
        <title>The genome of Laccaria bicolor provides insights into mycorrhizal symbiosis.</title>
        <authorList>
            <person name="Martin F."/>
            <person name="Aerts A."/>
            <person name="Ahren D."/>
            <person name="Brun A."/>
            <person name="Danchin E.G.J."/>
            <person name="Duchaussoy F."/>
            <person name="Gibon J."/>
            <person name="Kohler A."/>
            <person name="Lindquist E."/>
            <person name="Pereda V."/>
            <person name="Salamov A."/>
            <person name="Shapiro H.J."/>
            <person name="Wuyts J."/>
            <person name="Blaudez D."/>
            <person name="Buee M."/>
            <person name="Brokstein P."/>
            <person name="Canbaeck B."/>
            <person name="Cohen D."/>
            <person name="Courty P.E."/>
            <person name="Coutinho P.M."/>
            <person name="Delaruelle C."/>
            <person name="Detter J.C."/>
            <person name="Deveau A."/>
            <person name="DiFazio S."/>
            <person name="Duplessis S."/>
            <person name="Fraissinet-Tachet L."/>
            <person name="Lucic E."/>
            <person name="Frey-Klett P."/>
            <person name="Fourrey C."/>
            <person name="Feussner I."/>
            <person name="Gay G."/>
            <person name="Grimwood J."/>
            <person name="Hoegger P.J."/>
            <person name="Jain P."/>
            <person name="Kilaru S."/>
            <person name="Labbe J."/>
            <person name="Lin Y.C."/>
            <person name="Legue V."/>
            <person name="Le Tacon F."/>
            <person name="Marmeisse R."/>
            <person name="Melayah D."/>
            <person name="Montanini B."/>
            <person name="Muratet M."/>
            <person name="Nehls U."/>
            <person name="Niculita-Hirzel H."/>
            <person name="Oudot-Le Secq M.P."/>
            <person name="Peter M."/>
            <person name="Quesneville H."/>
            <person name="Rajashekar B."/>
            <person name="Reich M."/>
            <person name="Rouhier N."/>
            <person name="Schmutz J."/>
            <person name="Yin T."/>
            <person name="Chalot M."/>
            <person name="Henrissat B."/>
            <person name="Kuees U."/>
            <person name="Lucas S."/>
            <person name="Van de Peer Y."/>
            <person name="Podila G.K."/>
            <person name="Polle A."/>
            <person name="Pukkila P.J."/>
            <person name="Richardson P.M."/>
            <person name="Rouze P."/>
            <person name="Sanders I.R."/>
            <person name="Stajich J.E."/>
            <person name="Tunlid A."/>
            <person name="Tuskan G."/>
            <person name="Grigoriev I.V."/>
        </authorList>
    </citation>
    <scope>NUCLEOTIDE SEQUENCE [LARGE SCALE GENOMIC DNA]</scope>
    <source>
        <strain evidence="3">S238N-H82 / ATCC MYA-4686</strain>
    </source>
</reference>
<protein>
    <submittedName>
        <fullName evidence="2">Predicted protein</fullName>
    </submittedName>
</protein>
<evidence type="ECO:0000313" key="3">
    <source>
        <dbReference type="Proteomes" id="UP000001194"/>
    </source>
</evidence>
<feature type="domain" description="TypA/BipA C-terminal" evidence="1">
    <location>
        <begin position="3"/>
        <end position="57"/>
    </location>
</feature>
<dbReference type="HOGENOM" id="CLU_2942171_0_0_1"/>
<dbReference type="KEGG" id="lbc:LACBIDRAFT_309731"/>
<keyword evidence="3" id="KW-1185">Reference proteome</keyword>
<dbReference type="STRING" id="486041.B0DSY4"/>
<organism evidence="3">
    <name type="scientific">Laccaria bicolor (strain S238N-H82 / ATCC MYA-4686)</name>
    <name type="common">Bicoloured deceiver</name>
    <name type="synonym">Laccaria laccata var. bicolor</name>
    <dbReference type="NCBI Taxonomy" id="486041"/>
    <lineage>
        <taxon>Eukaryota</taxon>
        <taxon>Fungi</taxon>
        <taxon>Dikarya</taxon>
        <taxon>Basidiomycota</taxon>
        <taxon>Agaricomycotina</taxon>
        <taxon>Agaricomycetes</taxon>
        <taxon>Agaricomycetidae</taxon>
        <taxon>Agaricales</taxon>
        <taxon>Agaricineae</taxon>
        <taxon>Hydnangiaceae</taxon>
        <taxon>Laccaria</taxon>
    </lineage>
</organism>